<dbReference type="PANTHER" id="PTHR31175">
    <property type="entry name" value="AUXIN-RESPONSIVE FAMILY PROTEIN"/>
    <property type="match status" value="1"/>
</dbReference>
<organism evidence="3 4">
    <name type="scientific">Liquidambar formosana</name>
    <name type="common">Formosan gum</name>
    <dbReference type="NCBI Taxonomy" id="63359"/>
    <lineage>
        <taxon>Eukaryota</taxon>
        <taxon>Viridiplantae</taxon>
        <taxon>Streptophyta</taxon>
        <taxon>Embryophyta</taxon>
        <taxon>Tracheophyta</taxon>
        <taxon>Spermatophyta</taxon>
        <taxon>Magnoliopsida</taxon>
        <taxon>eudicotyledons</taxon>
        <taxon>Gunneridae</taxon>
        <taxon>Pentapetalae</taxon>
        <taxon>Saxifragales</taxon>
        <taxon>Altingiaceae</taxon>
        <taxon>Liquidambar</taxon>
    </lineage>
</organism>
<dbReference type="Pfam" id="PF02519">
    <property type="entry name" value="Auxin_inducible"/>
    <property type="match status" value="1"/>
</dbReference>
<evidence type="ECO:0000313" key="3">
    <source>
        <dbReference type="EMBL" id="KAK9271235.1"/>
    </source>
</evidence>
<evidence type="ECO:0000256" key="2">
    <source>
        <dbReference type="SAM" id="MobiDB-lite"/>
    </source>
</evidence>
<name>A0AAP0NG80_LIQFO</name>
<protein>
    <recommendedName>
        <fullName evidence="5">Small auxin up regulated protein</fullName>
    </recommendedName>
</protein>
<accession>A0AAP0NG80</accession>
<sequence length="142" mass="16505">MINPKRLVEMVQKKQRKAASLGRRRRRISLPRRNGGSQDQNCKRAVAQKGHFVVYSIDKKRFVVPLQYLNHNIFRDLFKMSEEEFGLPATGPITLPCDAAYVEYVISLIQRHASEDLQKALLISMVDDWCFDIFYQFPVSSE</sequence>
<comment type="similarity">
    <text evidence="1">Belongs to the ARG7 family.</text>
</comment>
<evidence type="ECO:0008006" key="5">
    <source>
        <dbReference type="Google" id="ProtNLM"/>
    </source>
</evidence>
<feature type="region of interest" description="Disordered" evidence="2">
    <location>
        <begin position="19"/>
        <end position="41"/>
    </location>
</feature>
<dbReference type="PANTHER" id="PTHR31175:SF82">
    <property type="entry name" value="AUXIN-RESPONSIVE PROTEIN SAUR65"/>
    <property type="match status" value="1"/>
</dbReference>
<reference evidence="3 4" key="1">
    <citation type="journal article" date="2024" name="Plant J.">
        <title>Genome sequences and population genomics reveal climatic adaptation and genomic divergence between two closely related sweetgum species.</title>
        <authorList>
            <person name="Xu W.Q."/>
            <person name="Ren C.Q."/>
            <person name="Zhang X.Y."/>
            <person name="Comes H.P."/>
            <person name="Liu X.H."/>
            <person name="Li Y.G."/>
            <person name="Kettle C.J."/>
            <person name="Jalonen R."/>
            <person name="Gaisberger H."/>
            <person name="Ma Y.Z."/>
            <person name="Qiu Y.X."/>
        </authorList>
    </citation>
    <scope>NUCLEOTIDE SEQUENCE [LARGE SCALE GENOMIC DNA]</scope>
    <source>
        <strain evidence="3">Hangzhou</strain>
    </source>
</reference>
<evidence type="ECO:0000256" key="1">
    <source>
        <dbReference type="ARBA" id="ARBA00006974"/>
    </source>
</evidence>
<evidence type="ECO:0000313" key="4">
    <source>
        <dbReference type="Proteomes" id="UP001415857"/>
    </source>
</evidence>
<dbReference type="AlphaFoldDB" id="A0AAP0NG80"/>
<keyword evidence="4" id="KW-1185">Reference proteome</keyword>
<comment type="caution">
    <text evidence="3">The sequence shown here is derived from an EMBL/GenBank/DDBJ whole genome shotgun (WGS) entry which is preliminary data.</text>
</comment>
<proteinExistence type="inferred from homology"/>
<dbReference type="GO" id="GO:0009733">
    <property type="term" value="P:response to auxin"/>
    <property type="evidence" value="ECO:0007669"/>
    <property type="project" value="InterPro"/>
</dbReference>
<gene>
    <name evidence="3" type="ORF">L1049_026825</name>
</gene>
<dbReference type="InterPro" id="IPR003676">
    <property type="entry name" value="SAUR_fam"/>
</dbReference>
<feature type="compositionally biased region" description="Basic residues" evidence="2">
    <location>
        <begin position="19"/>
        <end position="30"/>
    </location>
</feature>
<dbReference type="EMBL" id="JBBPBK010000014">
    <property type="protein sequence ID" value="KAK9271235.1"/>
    <property type="molecule type" value="Genomic_DNA"/>
</dbReference>
<dbReference type="Proteomes" id="UP001415857">
    <property type="component" value="Unassembled WGS sequence"/>
</dbReference>